<organism evidence="3 4">
    <name type="scientific">Faecalibacterium prausnitzii</name>
    <dbReference type="NCBI Taxonomy" id="853"/>
    <lineage>
        <taxon>Bacteria</taxon>
        <taxon>Bacillati</taxon>
        <taxon>Bacillota</taxon>
        <taxon>Clostridia</taxon>
        <taxon>Eubacteriales</taxon>
        <taxon>Oscillospiraceae</taxon>
        <taxon>Faecalibacterium</taxon>
    </lineage>
</organism>
<protein>
    <submittedName>
        <fullName evidence="3">XRE family transcriptional regulator</fullName>
    </submittedName>
</protein>
<dbReference type="Proteomes" id="UP000223709">
    <property type="component" value="Chromosome"/>
</dbReference>
<accession>A0A2A7AEV9</accession>
<dbReference type="EMBL" id="CP023819">
    <property type="protein sequence ID" value="ATL90578.1"/>
    <property type="molecule type" value="Genomic_DNA"/>
</dbReference>
<dbReference type="EMBL" id="NOUW01000033">
    <property type="protein sequence ID" value="PDX88512.1"/>
    <property type="molecule type" value="Genomic_DNA"/>
</dbReference>
<evidence type="ECO:0000313" key="4">
    <source>
        <dbReference type="Proteomes" id="UP000220438"/>
    </source>
</evidence>
<evidence type="ECO:0000313" key="3">
    <source>
        <dbReference type="EMBL" id="PDX88512.1"/>
    </source>
</evidence>
<gene>
    <name evidence="3" type="ORF">CHR61_12490</name>
    <name evidence="2" type="ORF">CRH10_09840</name>
</gene>
<dbReference type="KEGG" id="fpra:CG447_11135"/>
<name>A0A2A7AEV9_9FIRM</name>
<evidence type="ECO:0000313" key="2">
    <source>
        <dbReference type="EMBL" id="ATL90578.1"/>
    </source>
</evidence>
<proteinExistence type="predicted"/>
<dbReference type="SMART" id="SM00530">
    <property type="entry name" value="HTH_XRE"/>
    <property type="match status" value="1"/>
</dbReference>
<dbReference type="Gene3D" id="1.10.260.40">
    <property type="entry name" value="lambda repressor-like DNA-binding domains"/>
    <property type="match status" value="1"/>
</dbReference>
<dbReference type="InterPro" id="IPR001387">
    <property type="entry name" value="Cro/C1-type_HTH"/>
</dbReference>
<dbReference type="InterPro" id="IPR010982">
    <property type="entry name" value="Lambda_DNA-bd_dom_sf"/>
</dbReference>
<dbReference type="GO" id="GO:0003677">
    <property type="term" value="F:DNA binding"/>
    <property type="evidence" value="ECO:0007669"/>
    <property type="project" value="InterPro"/>
</dbReference>
<evidence type="ECO:0000259" key="1">
    <source>
        <dbReference type="SMART" id="SM00530"/>
    </source>
</evidence>
<reference evidence="2 5" key="2">
    <citation type="submission" date="2017-10" db="EMBL/GenBank/DDBJ databases">
        <title>Complete Genome Sequence of Faecalibacterium prausnitzii isolated from the gut of healthy adult Indian.</title>
        <authorList>
            <person name="Bag S."/>
            <person name="Ghosh T.S."/>
            <person name="Das B."/>
        </authorList>
    </citation>
    <scope>NUCLEOTIDE SEQUENCE [LARGE SCALE GENOMIC DNA]</scope>
    <source>
        <strain evidence="2 5">Indica</strain>
    </source>
</reference>
<dbReference type="AlphaFoldDB" id="A0A2A7AEV9"/>
<dbReference type="SUPFAM" id="SSF47413">
    <property type="entry name" value="lambda repressor-like DNA-binding domains"/>
    <property type="match status" value="1"/>
</dbReference>
<feature type="domain" description="HTH cro/C1-type" evidence="1">
    <location>
        <begin position="12"/>
        <end position="67"/>
    </location>
</feature>
<evidence type="ECO:0000313" key="5">
    <source>
        <dbReference type="Proteomes" id="UP000223709"/>
    </source>
</evidence>
<reference evidence="3 4" key="1">
    <citation type="journal article" date="2017" name="Front. Microbiol.">
        <title>New Insights into the Diversity of the Genus Faecalibacterium.</title>
        <authorList>
            <person name="Benevides L."/>
            <person name="Burman S."/>
            <person name="Martin R."/>
            <person name="Robert V."/>
            <person name="Thomas M."/>
            <person name="Miquel S."/>
            <person name="Chain F."/>
            <person name="Sokol H."/>
            <person name="Bermudez-Humaran L.G."/>
            <person name="Morrison M."/>
            <person name="Langella P."/>
            <person name="Azevedo V.A."/>
            <person name="Chatel J.M."/>
            <person name="Soares S."/>
        </authorList>
    </citation>
    <scope>NUCLEOTIDE SEQUENCE [LARGE SCALE GENOMIC DNA]</scope>
    <source>
        <strain evidence="3 4">AHMP21</strain>
    </source>
</reference>
<dbReference type="Proteomes" id="UP000220438">
    <property type="component" value="Unassembled WGS sequence"/>
</dbReference>
<sequence length="85" mass="9302">MKGEPLMTNTTQIRAYIESQGLKLGHVARVLGISSSALHQKLNDESDFKVSEADRLSAMLGLTMEQRDACFFGPGTRMCQRKGAA</sequence>